<evidence type="ECO:0000256" key="3">
    <source>
        <dbReference type="ARBA" id="ARBA00022553"/>
    </source>
</evidence>
<dbReference type="SUPFAM" id="SSF55874">
    <property type="entry name" value="ATPase domain of HSP90 chaperone/DNA topoisomerase II/histidine kinase"/>
    <property type="match status" value="1"/>
</dbReference>
<evidence type="ECO:0000256" key="4">
    <source>
        <dbReference type="ARBA" id="ARBA00022679"/>
    </source>
</evidence>
<keyword evidence="6 11" id="KW-0418">Kinase</keyword>
<dbReference type="InterPro" id="IPR011712">
    <property type="entry name" value="Sig_transdc_His_kin_sub3_dim/P"/>
</dbReference>
<dbReference type="Gene3D" id="1.20.5.1930">
    <property type="match status" value="1"/>
</dbReference>
<evidence type="ECO:0000313" key="11">
    <source>
        <dbReference type="EMBL" id="MCK2219478.1"/>
    </source>
</evidence>
<keyword evidence="3" id="KW-0597">Phosphoprotein</keyword>
<feature type="transmembrane region" description="Helical" evidence="9">
    <location>
        <begin position="49"/>
        <end position="69"/>
    </location>
</feature>
<feature type="domain" description="Histidine kinase/HSP90-like ATPase" evidence="10">
    <location>
        <begin position="257"/>
        <end position="356"/>
    </location>
</feature>
<gene>
    <name evidence="11" type="ORF">MF672_037635</name>
</gene>
<keyword evidence="12" id="KW-1185">Reference proteome</keyword>
<dbReference type="Gene3D" id="3.30.565.10">
    <property type="entry name" value="Histidine kinase-like ATPase, C-terminal domain"/>
    <property type="match status" value="1"/>
</dbReference>
<comment type="caution">
    <text evidence="11">The sequence shown here is derived from an EMBL/GenBank/DDBJ whole genome shotgun (WGS) entry which is preliminary data.</text>
</comment>
<proteinExistence type="predicted"/>
<evidence type="ECO:0000256" key="2">
    <source>
        <dbReference type="ARBA" id="ARBA00012438"/>
    </source>
</evidence>
<organism evidence="11 12">
    <name type="scientific">Actinomadura luzonensis</name>
    <dbReference type="NCBI Taxonomy" id="2805427"/>
    <lineage>
        <taxon>Bacteria</taxon>
        <taxon>Bacillati</taxon>
        <taxon>Actinomycetota</taxon>
        <taxon>Actinomycetes</taxon>
        <taxon>Streptosporangiales</taxon>
        <taxon>Thermomonosporaceae</taxon>
        <taxon>Actinomadura</taxon>
    </lineage>
</organism>
<keyword evidence="9" id="KW-1133">Transmembrane helix</keyword>
<keyword evidence="4" id="KW-0808">Transferase</keyword>
<dbReference type="InterPro" id="IPR036890">
    <property type="entry name" value="HATPase_C_sf"/>
</dbReference>
<dbReference type="Pfam" id="PF07730">
    <property type="entry name" value="HisKA_3"/>
    <property type="match status" value="1"/>
</dbReference>
<dbReference type="Pfam" id="PF02518">
    <property type="entry name" value="HATPase_c"/>
    <property type="match status" value="1"/>
</dbReference>
<keyword evidence="9" id="KW-0472">Membrane</keyword>
<keyword evidence="8" id="KW-0902">Two-component regulatory system</keyword>
<keyword evidence="9" id="KW-0812">Transmembrane</keyword>
<evidence type="ECO:0000256" key="7">
    <source>
        <dbReference type="ARBA" id="ARBA00022840"/>
    </source>
</evidence>
<dbReference type="PANTHER" id="PTHR24421">
    <property type="entry name" value="NITRATE/NITRITE SENSOR PROTEIN NARX-RELATED"/>
    <property type="match status" value="1"/>
</dbReference>
<evidence type="ECO:0000256" key="5">
    <source>
        <dbReference type="ARBA" id="ARBA00022741"/>
    </source>
</evidence>
<dbReference type="PANTHER" id="PTHR24421:SF10">
    <property type="entry name" value="NITRATE_NITRITE SENSOR PROTEIN NARQ"/>
    <property type="match status" value="1"/>
</dbReference>
<dbReference type="CDD" id="cd16917">
    <property type="entry name" value="HATPase_UhpB-NarQ-NarX-like"/>
    <property type="match status" value="1"/>
</dbReference>
<dbReference type="EC" id="2.7.13.3" evidence="2"/>
<evidence type="ECO:0000256" key="8">
    <source>
        <dbReference type="ARBA" id="ARBA00023012"/>
    </source>
</evidence>
<dbReference type="InterPro" id="IPR050482">
    <property type="entry name" value="Sensor_HK_TwoCompSys"/>
</dbReference>
<dbReference type="InterPro" id="IPR003594">
    <property type="entry name" value="HATPase_dom"/>
</dbReference>
<evidence type="ECO:0000259" key="10">
    <source>
        <dbReference type="SMART" id="SM00387"/>
    </source>
</evidence>
<keyword evidence="7" id="KW-0067">ATP-binding</keyword>
<dbReference type="SMART" id="SM00387">
    <property type="entry name" value="HATPase_c"/>
    <property type="match status" value="1"/>
</dbReference>
<keyword evidence="5" id="KW-0547">Nucleotide-binding</keyword>
<sequence length="361" mass="35462">MSGRLDLFTALAGVLAVAALPVVTGVAPSWGGGADGGVPGGPRPGRGRRPVAALAAGAAVLAGLGAGLARAPAWPGAALYGRAAGRPGGAGGGDRAACLVAGSALRRGRSRARRCGWRRCWPWRWPGGAAAAGAGAARAAAAADRVALAADVHDVVAHTLAVLGVQLAVAEDALPDDPDGAGRALETARLVRGQAAAELRSLIGALGTDAASGPGCGPGCGPERDLAALAALAERMRGCGLEVVLRQSGRAAAVPGPVAWAVYRVVQESLTNAVKHGRPAGAVEVRVDYGRDAVRLTVTDAGDVPAPAGDDGGRRGEGGGFGLAGMRERVARLGGTLTARPTAAGFTVEAVIPATPIGAVP</sequence>
<evidence type="ECO:0000256" key="9">
    <source>
        <dbReference type="SAM" id="Phobius"/>
    </source>
</evidence>
<evidence type="ECO:0000313" key="12">
    <source>
        <dbReference type="Proteomes" id="UP001317259"/>
    </source>
</evidence>
<dbReference type="Proteomes" id="UP001317259">
    <property type="component" value="Unassembled WGS sequence"/>
</dbReference>
<comment type="catalytic activity">
    <reaction evidence="1">
        <text>ATP + protein L-histidine = ADP + protein N-phospho-L-histidine.</text>
        <dbReference type="EC" id="2.7.13.3"/>
    </reaction>
</comment>
<evidence type="ECO:0000256" key="6">
    <source>
        <dbReference type="ARBA" id="ARBA00022777"/>
    </source>
</evidence>
<evidence type="ECO:0000256" key="1">
    <source>
        <dbReference type="ARBA" id="ARBA00000085"/>
    </source>
</evidence>
<dbReference type="GO" id="GO:0016301">
    <property type="term" value="F:kinase activity"/>
    <property type="evidence" value="ECO:0007669"/>
    <property type="project" value="UniProtKB-KW"/>
</dbReference>
<reference evidence="11 12" key="1">
    <citation type="submission" date="2022-04" db="EMBL/GenBank/DDBJ databases">
        <title>Genome draft of Actinomadura sp. ATCC 31491.</title>
        <authorList>
            <person name="Shi X."/>
            <person name="Du Y."/>
        </authorList>
    </citation>
    <scope>NUCLEOTIDE SEQUENCE [LARGE SCALE GENOMIC DNA]</scope>
    <source>
        <strain evidence="11 12">ATCC 31491</strain>
    </source>
</reference>
<accession>A0ABT0G5V7</accession>
<dbReference type="EMBL" id="JAKRKC020000002">
    <property type="protein sequence ID" value="MCK2219478.1"/>
    <property type="molecule type" value="Genomic_DNA"/>
</dbReference>
<name>A0ABT0G5V7_9ACTN</name>
<dbReference type="RefSeq" id="WP_247815637.1">
    <property type="nucleotide sequence ID" value="NZ_JAKRKC020000002.1"/>
</dbReference>
<protein>
    <recommendedName>
        <fullName evidence="2">histidine kinase</fullName>
        <ecNumber evidence="2">2.7.13.3</ecNumber>
    </recommendedName>
</protein>